<dbReference type="GO" id="GO:0015833">
    <property type="term" value="P:peptide transport"/>
    <property type="evidence" value="ECO:0007669"/>
    <property type="project" value="TreeGrafter"/>
</dbReference>
<keyword evidence="3 4" id="KW-0732">Signal</keyword>
<evidence type="ECO:0000256" key="4">
    <source>
        <dbReference type="SAM" id="SignalP"/>
    </source>
</evidence>
<dbReference type="PIRSF" id="PIRSF002741">
    <property type="entry name" value="MppA"/>
    <property type="match status" value="1"/>
</dbReference>
<comment type="similarity">
    <text evidence="1">Belongs to the bacterial solute-binding protein 5 family.</text>
</comment>
<dbReference type="Gene3D" id="3.90.76.10">
    <property type="entry name" value="Dipeptide-binding Protein, Domain 1"/>
    <property type="match status" value="1"/>
</dbReference>
<evidence type="ECO:0000256" key="2">
    <source>
        <dbReference type="ARBA" id="ARBA00022448"/>
    </source>
</evidence>
<comment type="caution">
    <text evidence="6">The sequence shown here is derived from an EMBL/GenBank/DDBJ whole genome shotgun (WGS) entry which is preliminary data.</text>
</comment>
<feature type="chain" id="PRO_5018542449" evidence="4">
    <location>
        <begin position="31"/>
        <end position="541"/>
    </location>
</feature>
<dbReference type="AlphaFoldDB" id="A0A3S0J8A3"/>
<name>A0A3S0J8A3_9BURK</name>
<dbReference type="InterPro" id="IPR030678">
    <property type="entry name" value="Peptide/Ni-bd"/>
</dbReference>
<gene>
    <name evidence="6" type="ORF">EJP69_02535</name>
</gene>
<dbReference type="InterPro" id="IPR039424">
    <property type="entry name" value="SBP_5"/>
</dbReference>
<sequence length="541" mass="59386">MRPTLPISRRRFHRRVLGGLGLPLAAPALAATAATPADAPRRAQGGVVTLLTALEPPTLVGLVNSAAGTFLVSPKAVEGLLSYDFELRPRPQLAVAWEVQPDGLQYTFRLRRGVKWHDGRDFTSADVAFSILALKASHPRGRATFASVSEVRTPDAHTAVLVLSRPAPFLLTALAAAESPIVPRHVYEGKDLATHPANNAPVGTGPFVFKEWVRGSHVIYERNPNYWDPGKPYIDRLVVRFIPDQAAAAAALESGTVDLAGATPVPIPDLDRLKDLPHLGLDTRGNEYFNNSTTRIEFNLDNRYFKHAKVRQAVAHAIDREVILKTVWYGYGIAAPGPISPVLKAFHDPKVAVPRFDRKRAEALLDEAGFPRGADGVRFRVSHDVFDGGGNRVGQYIRQALARVGIDVTVRTQEFGSYIKRVYTDRDFDFNNQGMSQMFDPTVGIQRFYWSKNFRPGVPFSNGAHYDNPEVDRLLEAAAVENDPAKRRALFSEFQRVIAAELPTIGLVAVAQVTVANRRIGDHTVGADGLSGNFADIYIRA</sequence>
<feature type="domain" description="Solute-binding protein family 5" evidence="5">
    <location>
        <begin position="89"/>
        <end position="448"/>
    </location>
</feature>
<evidence type="ECO:0000256" key="3">
    <source>
        <dbReference type="ARBA" id="ARBA00022729"/>
    </source>
</evidence>
<keyword evidence="7" id="KW-1185">Reference proteome</keyword>
<dbReference type="InterPro" id="IPR000914">
    <property type="entry name" value="SBP_5_dom"/>
</dbReference>
<dbReference type="SUPFAM" id="SSF53850">
    <property type="entry name" value="Periplasmic binding protein-like II"/>
    <property type="match status" value="1"/>
</dbReference>
<dbReference type="PANTHER" id="PTHR30290">
    <property type="entry name" value="PERIPLASMIC BINDING COMPONENT OF ABC TRANSPORTER"/>
    <property type="match status" value="1"/>
</dbReference>
<evidence type="ECO:0000256" key="1">
    <source>
        <dbReference type="ARBA" id="ARBA00005695"/>
    </source>
</evidence>
<dbReference type="PANTHER" id="PTHR30290:SF9">
    <property type="entry name" value="OLIGOPEPTIDE-BINDING PROTEIN APPA"/>
    <property type="match status" value="1"/>
</dbReference>
<accession>A0A3S0J8A3</accession>
<proteinExistence type="inferred from homology"/>
<organism evidence="6 7">
    <name type="scientific">Variovorax gossypii</name>
    <dbReference type="NCBI Taxonomy" id="1679495"/>
    <lineage>
        <taxon>Bacteria</taxon>
        <taxon>Pseudomonadati</taxon>
        <taxon>Pseudomonadota</taxon>
        <taxon>Betaproteobacteria</taxon>
        <taxon>Burkholderiales</taxon>
        <taxon>Comamonadaceae</taxon>
        <taxon>Variovorax</taxon>
    </lineage>
</organism>
<dbReference type="GO" id="GO:1904680">
    <property type="term" value="F:peptide transmembrane transporter activity"/>
    <property type="evidence" value="ECO:0007669"/>
    <property type="project" value="TreeGrafter"/>
</dbReference>
<dbReference type="GO" id="GO:0043190">
    <property type="term" value="C:ATP-binding cassette (ABC) transporter complex"/>
    <property type="evidence" value="ECO:0007669"/>
    <property type="project" value="InterPro"/>
</dbReference>
<dbReference type="EMBL" id="RXOE01000001">
    <property type="protein sequence ID" value="RTQ36638.1"/>
    <property type="molecule type" value="Genomic_DNA"/>
</dbReference>
<reference evidence="6 7" key="1">
    <citation type="submission" date="2018-12" db="EMBL/GenBank/DDBJ databases">
        <title>The genome of Variovorax gossypii DSM 100435.</title>
        <authorList>
            <person name="Gao J."/>
            <person name="Sun J."/>
        </authorList>
    </citation>
    <scope>NUCLEOTIDE SEQUENCE [LARGE SCALE GENOMIC DNA]</scope>
    <source>
        <strain evidence="6 7">DSM 100435</strain>
    </source>
</reference>
<evidence type="ECO:0000313" key="7">
    <source>
        <dbReference type="Proteomes" id="UP000267418"/>
    </source>
</evidence>
<dbReference type="OrthoDB" id="9801799at2"/>
<feature type="signal peptide" evidence="4">
    <location>
        <begin position="1"/>
        <end position="30"/>
    </location>
</feature>
<protein>
    <submittedName>
        <fullName evidence="6">ABC transporter substrate-binding protein</fullName>
    </submittedName>
</protein>
<dbReference type="Proteomes" id="UP000267418">
    <property type="component" value="Unassembled WGS sequence"/>
</dbReference>
<dbReference type="PROSITE" id="PS51318">
    <property type="entry name" value="TAT"/>
    <property type="match status" value="1"/>
</dbReference>
<keyword evidence="2" id="KW-0813">Transport</keyword>
<evidence type="ECO:0000313" key="6">
    <source>
        <dbReference type="EMBL" id="RTQ36638.1"/>
    </source>
</evidence>
<evidence type="ECO:0000259" key="5">
    <source>
        <dbReference type="Pfam" id="PF00496"/>
    </source>
</evidence>
<dbReference type="GO" id="GO:0030288">
    <property type="term" value="C:outer membrane-bounded periplasmic space"/>
    <property type="evidence" value="ECO:0007669"/>
    <property type="project" value="UniProtKB-ARBA"/>
</dbReference>
<dbReference type="Gene3D" id="3.10.105.10">
    <property type="entry name" value="Dipeptide-binding Protein, Domain 3"/>
    <property type="match status" value="1"/>
</dbReference>
<dbReference type="InterPro" id="IPR006311">
    <property type="entry name" value="TAT_signal"/>
</dbReference>
<dbReference type="CDD" id="cd08517">
    <property type="entry name" value="PBP2_NikA_DppA_OppA_like_13"/>
    <property type="match status" value="1"/>
</dbReference>
<dbReference type="Gene3D" id="3.40.190.10">
    <property type="entry name" value="Periplasmic binding protein-like II"/>
    <property type="match status" value="1"/>
</dbReference>
<dbReference type="RefSeq" id="WP_126468616.1">
    <property type="nucleotide sequence ID" value="NZ_RXOE01000001.1"/>
</dbReference>
<dbReference type="Pfam" id="PF00496">
    <property type="entry name" value="SBP_bac_5"/>
    <property type="match status" value="1"/>
</dbReference>